<keyword evidence="4" id="KW-0677">Repeat</keyword>
<dbReference type="InterPro" id="IPR017884">
    <property type="entry name" value="SANT_dom"/>
</dbReference>
<keyword evidence="6 10" id="KW-0472">Membrane</keyword>
<sequence>MGDKLVPQCNKRHSCEMEDRGLLLRLLMLCTFVTGVFCWDNEDLEIFDLVEEVNTNFYQLLEVSEDSNLTEIKKAFRRLSLNTHPDKSDAPDAEIRFRQLVAVYDVLKDSNKREKYNLVLKNGLPNWHEAVYYYRRVRKMGLLEMIIILLVITTLGHYIVSWAAYMEKKYFAEQFISSKLKKIQKKQKKVKVDGVLDTLPLQLIRFLWFCIQMCPQCFKYLRDSWVEWRLRANEPDVVEEEEADDGSKEKRVRRRKVFELPEIKEDDIVNANESTPTFTEVKPTSMGTAPISGGLWTEDDLAELVKQIKRHPPGTADRWEKIASAMFRSVPEVTFMARKVKEEGYRAGAVSSATEDGSLEKPKKVKTKGGKLGKLEEEGQLVVVPNNNCGTPEIIWSQTEQKALENALIKYPKGTLERWEKIAKCVPGKTKEECMLRYKVLVELVKKRKEDKSQVSEEKDAEL</sequence>
<keyword evidence="15" id="KW-1185">Reference proteome</keyword>
<dbReference type="PROSITE" id="PS51293">
    <property type="entry name" value="SANT"/>
    <property type="match status" value="1"/>
</dbReference>
<evidence type="ECO:0000256" key="2">
    <source>
        <dbReference type="ARBA" id="ARBA00022692"/>
    </source>
</evidence>
<dbReference type="OrthoDB" id="1420887at2759"/>
<dbReference type="SUPFAM" id="SSF46565">
    <property type="entry name" value="Chaperone J-domain"/>
    <property type="match status" value="1"/>
</dbReference>
<dbReference type="Proteomes" id="UP000792457">
    <property type="component" value="Unassembled WGS sequence"/>
</dbReference>
<evidence type="ECO:0008006" key="16">
    <source>
        <dbReference type="Google" id="ProtNLM"/>
    </source>
</evidence>
<dbReference type="InterPro" id="IPR018253">
    <property type="entry name" value="DnaJ_domain_CS"/>
</dbReference>
<evidence type="ECO:0000256" key="9">
    <source>
        <dbReference type="ARBA" id="ARBA00037847"/>
    </source>
</evidence>
<protein>
    <recommendedName>
        <fullName evidence="16">DnaJ homolog subfamily C member 1</fullName>
    </recommendedName>
</protein>
<comment type="subcellular location">
    <subcellularLocation>
        <location evidence="9">Endomembrane system</location>
        <topology evidence="9">Single-pass membrane protein</topology>
    </subcellularLocation>
    <subcellularLocation>
        <location evidence="1">Nucleus</location>
    </subcellularLocation>
</comment>
<evidence type="ECO:0000256" key="1">
    <source>
        <dbReference type="ARBA" id="ARBA00004123"/>
    </source>
</evidence>
<dbReference type="InterPro" id="IPR001005">
    <property type="entry name" value="SANT/Myb"/>
</dbReference>
<dbReference type="PANTHER" id="PTHR44653">
    <property type="entry name" value="DNAJ HOMOLOG SUBFAMILY C MEMBER 1"/>
    <property type="match status" value="1"/>
</dbReference>
<comment type="caution">
    <text evidence="14">The sequence shown here is derived from an EMBL/GenBank/DDBJ whole genome shotgun (WGS) entry which is preliminary data.</text>
</comment>
<keyword evidence="2 10" id="KW-0812">Transmembrane</keyword>
<dbReference type="SUPFAM" id="SSF46689">
    <property type="entry name" value="Homeodomain-like"/>
    <property type="match status" value="2"/>
</dbReference>
<evidence type="ECO:0000259" key="11">
    <source>
        <dbReference type="PROSITE" id="PS50076"/>
    </source>
</evidence>
<dbReference type="PANTHER" id="PTHR44653:SF2">
    <property type="entry name" value="DNAJ HOMOLOG SUBFAMILY C MEMBER 1"/>
    <property type="match status" value="1"/>
</dbReference>
<evidence type="ECO:0000256" key="10">
    <source>
        <dbReference type="SAM" id="Phobius"/>
    </source>
</evidence>
<dbReference type="GO" id="GO:0005634">
    <property type="term" value="C:nucleus"/>
    <property type="evidence" value="ECO:0007669"/>
    <property type="project" value="UniProtKB-SubCell"/>
</dbReference>
<keyword evidence="5 10" id="KW-1133">Transmembrane helix</keyword>
<dbReference type="PROSITE" id="PS50076">
    <property type="entry name" value="DNAJ_2"/>
    <property type="match status" value="1"/>
</dbReference>
<evidence type="ECO:0000256" key="4">
    <source>
        <dbReference type="ARBA" id="ARBA00022737"/>
    </source>
</evidence>
<keyword evidence="7" id="KW-0143">Chaperone</keyword>
<name>A0A8K0KDN0_LADFU</name>
<evidence type="ECO:0000256" key="5">
    <source>
        <dbReference type="ARBA" id="ARBA00022989"/>
    </source>
</evidence>
<gene>
    <name evidence="14" type="ORF">J437_LFUL012668</name>
</gene>
<dbReference type="InterPro" id="IPR052606">
    <property type="entry name" value="DnaJ_domain_protein"/>
</dbReference>
<evidence type="ECO:0000256" key="6">
    <source>
        <dbReference type="ARBA" id="ARBA00023136"/>
    </source>
</evidence>
<dbReference type="InterPro" id="IPR009057">
    <property type="entry name" value="Homeodomain-like_sf"/>
</dbReference>
<dbReference type="InterPro" id="IPR036869">
    <property type="entry name" value="J_dom_sf"/>
</dbReference>
<accession>A0A8K0KDN0</accession>
<dbReference type="CDD" id="cd06257">
    <property type="entry name" value="DnaJ"/>
    <property type="match status" value="1"/>
</dbReference>
<reference evidence="14" key="1">
    <citation type="submission" date="2013-04" db="EMBL/GenBank/DDBJ databases">
        <authorList>
            <person name="Qu J."/>
            <person name="Murali S.C."/>
            <person name="Bandaranaike D."/>
            <person name="Bellair M."/>
            <person name="Blankenburg K."/>
            <person name="Chao H."/>
            <person name="Dinh H."/>
            <person name="Doddapaneni H."/>
            <person name="Downs B."/>
            <person name="Dugan-Rocha S."/>
            <person name="Elkadiri S."/>
            <person name="Gnanaolivu R.D."/>
            <person name="Hernandez B."/>
            <person name="Javaid M."/>
            <person name="Jayaseelan J.C."/>
            <person name="Lee S."/>
            <person name="Li M."/>
            <person name="Ming W."/>
            <person name="Munidasa M."/>
            <person name="Muniz J."/>
            <person name="Nguyen L."/>
            <person name="Ongeri F."/>
            <person name="Osuji N."/>
            <person name="Pu L.-L."/>
            <person name="Puazo M."/>
            <person name="Qu C."/>
            <person name="Quiroz J."/>
            <person name="Raj R."/>
            <person name="Weissenberger G."/>
            <person name="Xin Y."/>
            <person name="Zou X."/>
            <person name="Han Y."/>
            <person name="Richards S."/>
            <person name="Worley K."/>
            <person name="Muzny D."/>
            <person name="Gibbs R."/>
        </authorList>
    </citation>
    <scope>NUCLEOTIDE SEQUENCE</scope>
    <source>
        <strain evidence="14">Sampled in the wild</strain>
    </source>
</reference>
<dbReference type="Pfam" id="PF00226">
    <property type="entry name" value="DnaJ"/>
    <property type="match status" value="1"/>
</dbReference>
<feature type="domain" description="SANT" evidence="13">
    <location>
        <begin position="396"/>
        <end position="446"/>
    </location>
</feature>
<dbReference type="FunFam" id="1.10.10.60:FF:000180">
    <property type="entry name" value="DnaJ (Hsp40) homolog, subfamily C, member 2"/>
    <property type="match status" value="1"/>
</dbReference>
<dbReference type="Gene3D" id="1.10.287.110">
    <property type="entry name" value="DnaJ domain"/>
    <property type="match status" value="1"/>
</dbReference>
<dbReference type="Pfam" id="PF23082">
    <property type="entry name" value="Myb_DNA-binding_2"/>
    <property type="match status" value="2"/>
</dbReference>
<dbReference type="Gene3D" id="1.10.10.60">
    <property type="entry name" value="Homeodomain-like"/>
    <property type="match status" value="2"/>
</dbReference>
<dbReference type="SMART" id="SM00717">
    <property type="entry name" value="SANT"/>
    <property type="match status" value="2"/>
</dbReference>
<reference evidence="14" key="2">
    <citation type="submission" date="2017-10" db="EMBL/GenBank/DDBJ databases">
        <title>Ladona fulva Genome sequencing and assembly.</title>
        <authorList>
            <person name="Murali S."/>
            <person name="Richards S."/>
            <person name="Bandaranaike D."/>
            <person name="Bellair M."/>
            <person name="Blankenburg K."/>
            <person name="Chao H."/>
            <person name="Dinh H."/>
            <person name="Doddapaneni H."/>
            <person name="Dugan-Rocha S."/>
            <person name="Elkadiri S."/>
            <person name="Gnanaolivu R."/>
            <person name="Hernandez B."/>
            <person name="Skinner E."/>
            <person name="Javaid M."/>
            <person name="Lee S."/>
            <person name="Li M."/>
            <person name="Ming W."/>
            <person name="Munidasa M."/>
            <person name="Muniz J."/>
            <person name="Nguyen L."/>
            <person name="Hughes D."/>
            <person name="Osuji N."/>
            <person name="Pu L.-L."/>
            <person name="Puazo M."/>
            <person name="Qu C."/>
            <person name="Quiroz J."/>
            <person name="Raj R."/>
            <person name="Weissenberger G."/>
            <person name="Xin Y."/>
            <person name="Zou X."/>
            <person name="Han Y."/>
            <person name="Worley K."/>
            <person name="Muzny D."/>
            <person name="Gibbs R."/>
        </authorList>
    </citation>
    <scope>NUCLEOTIDE SEQUENCE</scope>
    <source>
        <strain evidence="14">Sampled in the wild</strain>
    </source>
</reference>
<feature type="domain" description="J" evidence="11">
    <location>
        <begin position="56"/>
        <end position="120"/>
    </location>
</feature>
<evidence type="ECO:0000256" key="3">
    <source>
        <dbReference type="ARBA" id="ARBA00022729"/>
    </source>
</evidence>
<dbReference type="SMART" id="SM00271">
    <property type="entry name" value="DnaJ"/>
    <property type="match status" value="1"/>
</dbReference>
<dbReference type="PROSITE" id="PS00636">
    <property type="entry name" value="DNAJ_1"/>
    <property type="match status" value="1"/>
</dbReference>
<evidence type="ECO:0000259" key="12">
    <source>
        <dbReference type="PROSITE" id="PS50090"/>
    </source>
</evidence>
<organism evidence="14 15">
    <name type="scientific">Ladona fulva</name>
    <name type="common">Scarce chaser dragonfly</name>
    <name type="synonym">Libellula fulva</name>
    <dbReference type="NCBI Taxonomy" id="123851"/>
    <lineage>
        <taxon>Eukaryota</taxon>
        <taxon>Metazoa</taxon>
        <taxon>Ecdysozoa</taxon>
        <taxon>Arthropoda</taxon>
        <taxon>Hexapoda</taxon>
        <taxon>Insecta</taxon>
        <taxon>Pterygota</taxon>
        <taxon>Palaeoptera</taxon>
        <taxon>Odonata</taxon>
        <taxon>Epiprocta</taxon>
        <taxon>Anisoptera</taxon>
        <taxon>Libelluloidea</taxon>
        <taxon>Libellulidae</taxon>
        <taxon>Ladona</taxon>
    </lineage>
</organism>
<dbReference type="PROSITE" id="PS50090">
    <property type="entry name" value="MYB_LIKE"/>
    <property type="match status" value="1"/>
</dbReference>
<dbReference type="GO" id="GO:0012505">
    <property type="term" value="C:endomembrane system"/>
    <property type="evidence" value="ECO:0007669"/>
    <property type="project" value="UniProtKB-SubCell"/>
</dbReference>
<evidence type="ECO:0000313" key="15">
    <source>
        <dbReference type="Proteomes" id="UP000792457"/>
    </source>
</evidence>
<dbReference type="PRINTS" id="PR00625">
    <property type="entry name" value="JDOMAIN"/>
</dbReference>
<evidence type="ECO:0000256" key="8">
    <source>
        <dbReference type="ARBA" id="ARBA00023242"/>
    </source>
</evidence>
<feature type="transmembrane region" description="Helical" evidence="10">
    <location>
        <begin position="142"/>
        <end position="165"/>
    </location>
</feature>
<keyword evidence="8" id="KW-0539">Nucleus</keyword>
<dbReference type="AlphaFoldDB" id="A0A8K0KDN0"/>
<proteinExistence type="predicted"/>
<evidence type="ECO:0000256" key="7">
    <source>
        <dbReference type="ARBA" id="ARBA00023186"/>
    </source>
</evidence>
<keyword evidence="3" id="KW-0732">Signal</keyword>
<evidence type="ECO:0000259" key="13">
    <source>
        <dbReference type="PROSITE" id="PS51293"/>
    </source>
</evidence>
<dbReference type="EMBL" id="KZ308626">
    <property type="protein sequence ID" value="KAG8232512.1"/>
    <property type="molecule type" value="Genomic_DNA"/>
</dbReference>
<feature type="domain" description="Myb-like" evidence="12">
    <location>
        <begin position="396"/>
        <end position="442"/>
    </location>
</feature>
<evidence type="ECO:0000313" key="14">
    <source>
        <dbReference type="EMBL" id="KAG8232512.1"/>
    </source>
</evidence>
<dbReference type="InterPro" id="IPR001623">
    <property type="entry name" value="DnaJ_domain"/>
</dbReference>
<dbReference type="CDD" id="cd00167">
    <property type="entry name" value="SANT"/>
    <property type="match status" value="1"/>
</dbReference>